<keyword evidence="1" id="KW-0472">Membrane</keyword>
<dbReference type="Proteomes" id="UP000657918">
    <property type="component" value="Unassembled WGS sequence"/>
</dbReference>
<accession>A0A835N8S1</accession>
<organism evidence="2 3">
    <name type="scientific">Salix dunnii</name>
    <dbReference type="NCBI Taxonomy" id="1413687"/>
    <lineage>
        <taxon>Eukaryota</taxon>
        <taxon>Viridiplantae</taxon>
        <taxon>Streptophyta</taxon>
        <taxon>Embryophyta</taxon>
        <taxon>Tracheophyta</taxon>
        <taxon>Spermatophyta</taxon>
        <taxon>Magnoliopsida</taxon>
        <taxon>eudicotyledons</taxon>
        <taxon>Gunneridae</taxon>
        <taxon>Pentapetalae</taxon>
        <taxon>rosids</taxon>
        <taxon>fabids</taxon>
        <taxon>Malpighiales</taxon>
        <taxon>Salicaceae</taxon>
        <taxon>Saliceae</taxon>
        <taxon>Salix</taxon>
    </lineage>
</organism>
<evidence type="ECO:0000313" key="3">
    <source>
        <dbReference type="Proteomes" id="UP000657918"/>
    </source>
</evidence>
<keyword evidence="1" id="KW-1133">Transmembrane helix</keyword>
<keyword evidence="3" id="KW-1185">Reference proteome</keyword>
<reference evidence="2 3" key="1">
    <citation type="submission" date="2020-10" db="EMBL/GenBank/DDBJ databases">
        <title>Plant Genome Project.</title>
        <authorList>
            <person name="Zhang R.-G."/>
        </authorList>
    </citation>
    <scope>NUCLEOTIDE SEQUENCE [LARGE SCALE GENOMIC DNA]</scope>
    <source>
        <strain evidence="2">FAFU-HL-1</strain>
        <tissue evidence="2">Leaf</tissue>
    </source>
</reference>
<evidence type="ECO:0000256" key="1">
    <source>
        <dbReference type="SAM" id="Phobius"/>
    </source>
</evidence>
<dbReference type="AlphaFoldDB" id="A0A835N8S1"/>
<proteinExistence type="predicted"/>
<dbReference type="OrthoDB" id="10526678at2759"/>
<sequence length="151" mass="17315">MSPFAVPITIPIPVLARALIMAGSDPYNQTFWIEVDWRSFAVADGGGVLPFVDLFVTFISVFCLRVLNLHFLEALSGYFFLHLHLEFSPFLVWILMNSNGFSVQITLLKVLTWSHGKMISCEKLNLRYNENFLRACQMRTMAEQVVYAELF</sequence>
<dbReference type="EMBL" id="JADGMS010000002">
    <property type="protein sequence ID" value="KAF9688536.1"/>
    <property type="molecule type" value="Genomic_DNA"/>
</dbReference>
<feature type="transmembrane region" description="Helical" evidence="1">
    <location>
        <begin position="46"/>
        <end position="67"/>
    </location>
</feature>
<name>A0A835N8S1_9ROSI</name>
<evidence type="ECO:0000313" key="2">
    <source>
        <dbReference type="EMBL" id="KAF9688536.1"/>
    </source>
</evidence>
<gene>
    <name evidence="2" type="ORF">SADUNF_Sadunf02G0207200</name>
</gene>
<keyword evidence="1" id="KW-0812">Transmembrane</keyword>
<comment type="caution">
    <text evidence="2">The sequence shown here is derived from an EMBL/GenBank/DDBJ whole genome shotgun (WGS) entry which is preliminary data.</text>
</comment>
<protein>
    <submittedName>
        <fullName evidence="2">Uncharacterized protein</fullName>
    </submittedName>
</protein>